<proteinExistence type="predicted"/>
<evidence type="ECO:0000313" key="1">
    <source>
        <dbReference type="EMBL" id="KAF8888706.1"/>
    </source>
</evidence>
<sequence length="465" mass="53427">MAKHHRGRFFIVDHLPIELSSAVFVECVSHQFISPFTLAAVSQRWREIAWTTPGIWTFLPIFVRKRLTPMRVDFIAEWLSRSGSLPLSILCNVFYPIDTNEDLSQMYRLIDIINRHSNHWYSLELSMPSSLLIRFNDTLNVSSTLHQLSLRPTIPDALGSTLSLSRIAPQVVLIRNGIQFDTRGLNFNCVTDLSMDYVPENRLTTILESTPNLRKCRFAIVEPSSPNQGPIIRISHARLESLQIEFLIPTSGEDFFNNVDLPNLQHLAVKRVEFDADALPYFLSRSAYRLKSFECNEEDFDSDDLIRVLKLMPSLELLIISQGDAEGGHLQDFYSALHAHLPPRTRTTHIPRLTAPLLPSLRAFKWSGKGSFPWGVIPSFLVPISARDSHPRPLENIQVSYEREEGQSIPYLSKKDITQLEKFRDKIKLSCTVLYRMDNGLFYEEDLLKLSQNRLVENKNLEEHK</sequence>
<dbReference type="EMBL" id="JADNYJ010000083">
    <property type="protein sequence ID" value="KAF8888706.1"/>
    <property type="molecule type" value="Genomic_DNA"/>
</dbReference>
<dbReference type="OrthoDB" id="2269034at2759"/>
<protein>
    <recommendedName>
        <fullName evidence="3">F-box domain-containing protein</fullName>
    </recommendedName>
</protein>
<keyword evidence="2" id="KW-1185">Reference proteome</keyword>
<comment type="caution">
    <text evidence="1">The sequence shown here is derived from an EMBL/GenBank/DDBJ whole genome shotgun (WGS) entry which is preliminary data.</text>
</comment>
<organism evidence="1 2">
    <name type="scientific">Gymnopilus junonius</name>
    <name type="common">Spectacular rustgill mushroom</name>
    <name type="synonym">Gymnopilus spectabilis subsp. junonius</name>
    <dbReference type="NCBI Taxonomy" id="109634"/>
    <lineage>
        <taxon>Eukaryota</taxon>
        <taxon>Fungi</taxon>
        <taxon>Dikarya</taxon>
        <taxon>Basidiomycota</taxon>
        <taxon>Agaricomycotina</taxon>
        <taxon>Agaricomycetes</taxon>
        <taxon>Agaricomycetidae</taxon>
        <taxon>Agaricales</taxon>
        <taxon>Agaricineae</taxon>
        <taxon>Hymenogastraceae</taxon>
        <taxon>Gymnopilus</taxon>
    </lineage>
</organism>
<evidence type="ECO:0000313" key="2">
    <source>
        <dbReference type="Proteomes" id="UP000724874"/>
    </source>
</evidence>
<name>A0A9P5TKV9_GYMJU</name>
<dbReference type="AlphaFoldDB" id="A0A9P5TKV9"/>
<dbReference type="Proteomes" id="UP000724874">
    <property type="component" value="Unassembled WGS sequence"/>
</dbReference>
<accession>A0A9P5TKV9</accession>
<evidence type="ECO:0008006" key="3">
    <source>
        <dbReference type="Google" id="ProtNLM"/>
    </source>
</evidence>
<gene>
    <name evidence="1" type="ORF">CPB84DRAFT_1964157</name>
</gene>
<reference evidence="1" key="1">
    <citation type="submission" date="2020-11" db="EMBL/GenBank/DDBJ databases">
        <authorList>
            <consortium name="DOE Joint Genome Institute"/>
            <person name="Ahrendt S."/>
            <person name="Riley R."/>
            <person name="Andreopoulos W."/>
            <person name="LaButti K."/>
            <person name="Pangilinan J."/>
            <person name="Ruiz-duenas F.J."/>
            <person name="Barrasa J.M."/>
            <person name="Sanchez-Garcia M."/>
            <person name="Camarero S."/>
            <person name="Miyauchi S."/>
            <person name="Serrano A."/>
            <person name="Linde D."/>
            <person name="Babiker R."/>
            <person name="Drula E."/>
            <person name="Ayuso-Fernandez I."/>
            <person name="Pacheco R."/>
            <person name="Padilla G."/>
            <person name="Ferreira P."/>
            <person name="Barriuso J."/>
            <person name="Kellner H."/>
            <person name="Castanera R."/>
            <person name="Alfaro M."/>
            <person name="Ramirez L."/>
            <person name="Pisabarro A.G."/>
            <person name="Kuo A."/>
            <person name="Tritt A."/>
            <person name="Lipzen A."/>
            <person name="He G."/>
            <person name="Yan M."/>
            <person name="Ng V."/>
            <person name="Cullen D."/>
            <person name="Martin F."/>
            <person name="Rosso M.-N."/>
            <person name="Henrissat B."/>
            <person name="Hibbett D."/>
            <person name="Martinez A.T."/>
            <person name="Grigoriev I.V."/>
        </authorList>
    </citation>
    <scope>NUCLEOTIDE SEQUENCE</scope>
    <source>
        <strain evidence="1">AH 44721</strain>
    </source>
</reference>